<dbReference type="InterPro" id="IPR029063">
    <property type="entry name" value="SAM-dependent_MTases_sf"/>
</dbReference>
<gene>
    <name evidence="1" type="ORF">E4U01_07325</name>
</gene>
<dbReference type="Pfam" id="PF06962">
    <property type="entry name" value="rRNA_methylase"/>
    <property type="match status" value="1"/>
</dbReference>
<proteinExistence type="predicted"/>
<dbReference type="InterPro" id="IPR010719">
    <property type="entry name" value="MnmM_MeTrfase"/>
</dbReference>
<dbReference type="PANTHER" id="PTHR35276">
    <property type="entry name" value="S-ADENOSYL-L-METHIONINE-DEPENDENT METHYLTRANSFERASES SUPERFAMILY PROTEIN"/>
    <property type="match status" value="1"/>
</dbReference>
<comment type="caution">
    <text evidence="1">The sequence shown here is derived from an EMBL/GenBank/DDBJ whole genome shotgun (WGS) entry which is preliminary data.</text>
</comment>
<reference evidence="1 2" key="1">
    <citation type="submission" date="2019-03" db="EMBL/GenBank/DDBJ databases">
        <title>Diversity of the mouse oral microbiome.</title>
        <authorList>
            <person name="Joseph S."/>
            <person name="Aduse-Opoku J."/>
            <person name="Curtis M."/>
            <person name="Wade W."/>
            <person name="Hashim A."/>
        </authorList>
    </citation>
    <scope>NUCLEOTIDE SEQUENCE [LARGE SCALE GENOMIC DNA]</scope>
    <source>
        <strain evidence="1 2">HT4</strain>
    </source>
</reference>
<evidence type="ECO:0000313" key="1">
    <source>
        <dbReference type="EMBL" id="TFU30182.1"/>
    </source>
</evidence>
<dbReference type="GO" id="GO:0032259">
    <property type="term" value="P:methylation"/>
    <property type="evidence" value="ECO:0007669"/>
    <property type="project" value="UniProtKB-KW"/>
</dbReference>
<accession>A0A4Y9FMV1</accession>
<dbReference type="GO" id="GO:0008168">
    <property type="term" value="F:methyltransferase activity"/>
    <property type="evidence" value="ECO:0007669"/>
    <property type="project" value="UniProtKB-KW"/>
</dbReference>
<dbReference type="PANTHER" id="PTHR35276:SF1">
    <property type="entry name" value="TRNA (MNM(5)S(2)U34)-METHYLTRANSFERASE, CHLOROPLASTIC"/>
    <property type="match status" value="1"/>
</dbReference>
<protein>
    <submittedName>
        <fullName evidence="1">Methyltransferase domain-containing protein</fullName>
    </submittedName>
</protein>
<keyword evidence="1" id="KW-0808">Transferase</keyword>
<dbReference type="SUPFAM" id="SSF53335">
    <property type="entry name" value="S-adenosyl-L-methionine-dependent methyltransferases"/>
    <property type="match status" value="1"/>
</dbReference>
<dbReference type="Gene3D" id="3.40.50.150">
    <property type="entry name" value="Vaccinia Virus protein VP39"/>
    <property type="match status" value="1"/>
</dbReference>
<name>A0A4Y9FMV1_STRAI</name>
<keyword evidence="1" id="KW-0489">Methyltransferase</keyword>
<dbReference type="AlphaFoldDB" id="A0A4Y9FMV1"/>
<dbReference type="EMBL" id="SPQA01000025">
    <property type="protein sequence ID" value="TFU30182.1"/>
    <property type="molecule type" value="Genomic_DNA"/>
</dbReference>
<sequence>MYMLRPLEMAHQFLAEVVTREDLVVDATMGNGHDTLFLAERAKKVLAFDIQEQALEKTRERLKKAGLENVELILTGHEQLDAYVKEVKAGIFNLGYLPSADKSVITQPQTTLEALEKLCQRLVPGGRIAVMIYYGHEGGDVERDAVLEFASHLSQQEFTATIYRTLNQVNHPPFLVMLEKLKEYNHG</sequence>
<organism evidence="1 2">
    <name type="scientific">Streptococcus acidominimus</name>
    <dbReference type="NCBI Taxonomy" id="1326"/>
    <lineage>
        <taxon>Bacteria</taxon>
        <taxon>Bacillati</taxon>
        <taxon>Bacillota</taxon>
        <taxon>Bacilli</taxon>
        <taxon>Lactobacillales</taxon>
        <taxon>Streptococcaceae</taxon>
        <taxon>Streptococcus</taxon>
    </lineage>
</organism>
<dbReference type="CDD" id="cd02440">
    <property type="entry name" value="AdoMet_MTases"/>
    <property type="match status" value="1"/>
</dbReference>
<evidence type="ECO:0000313" key="2">
    <source>
        <dbReference type="Proteomes" id="UP000297747"/>
    </source>
</evidence>
<dbReference type="Proteomes" id="UP000297747">
    <property type="component" value="Unassembled WGS sequence"/>
</dbReference>